<dbReference type="EMBL" id="NRJF01000069">
    <property type="protein sequence ID" value="RIY36193.1"/>
    <property type="molecule type" value="Genomic_DNA"/>
</dbReference>
<dbReference type="RefSeq" id="WP_119534484.1">
    <property type="nucleotide sequence ID" value="NZ_NRJF01000069.1"/>
</dbReference>
<name>A0A3A1YD71_9GAMM</name>
<keyword evidence="1" id="KW-0732">Signal</keyword>
<feature type="chain" id="PRO_5017345457" evidence="1">
    <location>
        <begin position="27"/>
        <end position="151"/>
    </location>
</feature>
<feature type="signal peptide" evidence="1">
    <location>
        <begin position="1"/>
        <end position="26"/>
    </location>
</feature>
<keyword evidence="3" id="KW-1185">Reference proteome</keyword>
<comment type="caution">
    <text evidence="2">The sequence shown here is derived from an EMBL/GenBank/DDBJ whole genome shotgun (WGS) entry which is preliminary data.</text>
</comment>
<reference evidence="2 3" key="1">
    <citation type="submission" date="2017-08" db="EMBL/GenBank/DDBJ databases">
        <title>Reclassification of Bisgaard taxon 37 and 44.</title>
        <authorList>
            <person name="Christensen H."/>
        </authorList>
    </citation>
    <scope>NUCLEOTIDE SEQUENCE [LARGE SCALE GENOMIC DNA]</scope>
    <source>
        <strain evidence="2 3">EEAB3T1</strain>
    </source>
</reference>
<accession>A0A3A1YD71</accession>
<evidence type="ECO:0000313" key="3">
    <source>
        <dbReference type="Proteomes" id="UP000265964"/>
    </source>
</evidence>
<sequence>MQIKSFLTTVLLGATVCLGNIQLVRAADLEATDRIPSTQQLAQQNVKAQAVLNQVNLVVSGKLYADNTVTITTNAYGKLINSYVLENGVKVFTSIDVTAKQINAILEDLQVEGRVTQAQVKEANPAIYDLRNSLFGQDYIRTYLKPDTRPY</sequence>
<evidence type="ECO:0000313" key="2">
    <source>
        <dbReference type="EMBL" id="RIY36193.1"/>
    </source>
</evidence>
<protein>
    <submittedName>
        <fullName evidence="2">Uncharacterized protein</fullName>
    </submittedName>
</protein>
<dbReference type="Proteomes" id="UP000265964">
    <property type="component" value="Unassembled WGS sequence"/>
</dbReference>
<evidence type="ECO:0000256" key="1">
    <source>
        <dbReference type="SAM" id="SignalP"/>
    </source>
</evidence>
<organism evidence="2 3">
    <name type="scientific">Psittacicella gerlachiana</name>
    <dbReference type="NCBI Taxonomy" id="2028574"/>
    <lineage>
        <taxon>Bacteria</taxon>
        <taxon>Pseudomonadati</taxon>
        <taxon>Pseudomonadota</taxon>
        <taxon>Gammaproteobacteria</taxon>
        <taxon>Pasteurellales</taxon>
        <taxon>Psittacicellaceae</taxon>
        <taxon>Psittacicella</taxon>
    </lineage>
</organism>
<gene>
    <name evidence="2" type="ORF">CKF59_02890</name>
</gene>
<proteinExistence type="predicted"/>
<dbReference type="AlphaFoldDB" id="A0A3A1YD71"/>